<evidence type="ECO:0000313" key="4">
    <source>
        <dbReference type="WBParaSite" id="TREG1_36320.1"/>
    </source>
</evidence>
<reference evidence="3" key="1">
    <citation type="submission" date="2022-06" db="EMBL/GenBank/DDBJ databases">
        <authorList>
            <person name="Berger JAMES D."/>
            <person name="Berger JAMES D."/>
        </authorList>
    </citation>
    <scope>NUCLEOTIDE SEQUENCE [LARGE SCALE GENOMIC DNA]</scope>
</reference>
<feature type="chain" id="PRO_5041695360" evidence="2">
    <location>
        <begin position="22"/>
        <end position="122"/>
    </location>
</feature>
<dbReference type="WBParaSite" id="TREG1_36320.1">
    <property type="protein sequence ID" value="TREG1_36320.1"/>
    <property type="gene ID" value="TREG1_36320"/>
</dbReference>
<evidence type="ECO:0000256" key="1">
    <source>
        <dbReference type="SAM" id="MobiDB-lite"/>
    </source>
</evidence>
<sequence length="122" mass="13790">MKALFIGVVCILSVLISQGYSRPNKKRPEIHPKGEPIYLDQLTEYLRYNNFPLAKEVPGVTTFDKHEETNKNSKPVEHNAKQNNGPCKQGKGGDKCEMRNKPVEHNAKHTNEMQNEGALNSM</sequence>
<feature type="signal peptide" evidence="2">
    <location>
        <begin position="1"/>
        <end position="21"/>
    </location>
</feature>
<evidence type="ECO:0000256" key="2">
    <source>
        <dbReference type="SAM" id="SignalP"/>
    </source>
</evidence>
<proteinExistence type="predicted"/>
<keyword evidence="2" id="KW-0732">Signal</keyword>
<feature type="compositionally biased region" description="Polar residues" evidence="1">
    <location>
        <begin position="112"/>
        <end position="122"/>
    </location>
</feature>
<protein>
    <submittedName>
        <fullName evidence="4">Uncharacterized protein</fullName>
    </submittedName>
</protein>
<reference evidence="4" key="2">
    <citation type="submission" date="2023-11" db="UniProtKB">
        <authorList>
            <consortium name="WormBaseParasite"/>
        </authorList>
    </citation>
    <scope>IDENTIFICATION</scope>
</reference>
<name>A0AA85JHM5_TRIRE</name>
<feature type="compositionally biased region" description="Basic and acidic residues" evidence="1">
    <location>
        <begin position="91"/>
        <end position="111"/>
    </location>
</feature>
<feature type="compositionally biased region" description="Basic and acidic residues" evidence="1">
    <location>
        <begin position="65"/>
        <end position="80"/>
    </location>
</feature>
<organism evidence="3 4">
    <name type="scientific">Trichobilharzia regenti</name>
    <name type="common">Nasal bird schistosome</name>
    <dbReference type="NCBI Taxonomy" id="157069"/>
    <lineage>
        <taxon>Eukaryota</taxon>
        <taxon>Metazoa</taxon>
        <taxon>Spiralia</taxon>
        <taxon>Lophotrochozoa</taxon>
        <taxon>Platyhelminthes</taxon>
        <taxon>Trematoda</taxon>
        <taxon>Digenea</taxon>
        <taxon>Strigeidida</taxon>
        <taxon>Schistosomatoidea</taxon>
        <taxon>Schistosomatidae</taxon>
        <taxon>Trichobilharzia</taxon>
    </lineage>
</organism>
<dbReference type="AlphaFoldDB" id="A0AA85JHM5"/>
<keyword evidence="3" id="KW-1185">Reference proteome</keyword>
<evidence type="ECO:0000313" key="3">
    <source>
        <dbReference type="Proteomes" id="UP000050795"/>
    </source>
</evidence>
<accession>A0AA85JHM5</accession>
<feature type="region of interest" description="Disordered" evidence="1">
    <location>
        <begin position="65"/>
        <end position="122"/>
    </location>
</feature>
<dbReference type="Proteomes" id="UP000050795">
    <property type="component" value="Unassembled WGS sequence"/>
</dbReference>